<evidence type="ECO:0000259" key="5">
    <source>
        <dbReference type="Pfam" id="PF22528"/>
    </source>
</evidence>
<dbReference type="InterPro" id="IPR055135">
    <property type="entry name" value="PRMT_dom"/>
</dbReference>
<dbReference type="PROSITE" id="PS51678">
    <property type="entry name" value="SAM_MT_PRMT"/>
    <property type="match status" value="1"/>
</dbReference>
<evidence type="ECO:0000256" key="3">
    <source>
        <dbReference type="ARBA" id="ARBA00022691"/>
    </source>
</evidence>
<dbReference type="GO" id="GO:0032259">
    <property type="term" value="P:methylation"/>
    <property type="evidence" value="ECO:0007669"/>
    <property type="project" value="UniProtKB-KW"/>
</dbReference>
<dbReference type="FunFam" id="3.40.50.150:FF:000132">
    <property type="entry name" value="Protein arginine N-methyltransferase PRMT10"/>
    <property type="match status" value="1"/>
</dbReference>
<dbReference type="PANTHER" id="PTHR11006">
    <property type="entry name" value="PROTEIN ARGININE N-METHYLTRANSFERASE"/>
    <property type="match status" value="1"/>
</dbReference>
<evidence type="ECO:0000256" key="4">
    <source>
        <dbReference type="PROSITE-ProRule" id="PRU01015"/>
    </source>
</evidence>
<dbReference type="Pfam" id="PF22528">
    <property type="entry name" value="PRMT_C"/>
    <property type="match status" value="1"/>
</dbReference>
<name>A0AB34JJR7_PRYPA</name>
<gene>
    <name evidence="6" type="ORF">AB1Y20_021432</name>
</gene>
<dbReference type="Pfam" id="PF06325">
    <property type="entry name" value="PrmA"/>
    <property type="match status" value="1"/>
</dbReference>
<dbReference type="Proteomes" id="UP001515480">
    <property type="component" value="Unassembled WGS sequence"/>
</dbReference>
<evidence type="ECO:0000256" key="1">
    <source>
        <dbReference type="ARBA" id="ARBA00022603"/>
    </source>
</evidence>
<proteinExistence type="predicted"/>
<comment type="caution">
    <text evidence="6">The sequence shown here is derived from an EMBL/GenBank/DDBJ whole genome shotgun (WGS) entry which is preliminary data.</text>
</comment>
<protein>
    <recommendedName>
        <fullName evidence="5">Protein arginine N-methyltransferase domain-containing protein</fullName>
    </recommendedName>
</protein>
<evidence type="ECO:0000256" key="2">
    <source>
        <dbReference type="ARBA" id="ARBA00022679"/>
    </source>
</evidence>
<dbReference type="Gene3D" id="3.40.50.150">
    <property type="entry name" value="Vaccinia Virus protein VP39"/>
    <property type="match status" value="1"/>
</dbReference>
<organism evidence="6 7">
    <name type="scientific">Prymnesium parvum</name>
    <name type="common">Toxic golden alga</name>
    <dbReference type="NCBI Taxonomy" id="97485"/>
    <lineage>
        <taxon>Eukaryota</taxon>
        <taxon>Haptista</taxon>
        <taxon>Haptophyta</taxon>
        <taxon>Prymnesiophyceae</taxon>
        <taxon>Prymnesiales</taxon>
        <taxon>Prymnesiaceae</taxon>
        <taxon>Prymnesium</taxon>
    </lineage>
</organism>
<keyword evidence="3 4" id="KW-0949">S-adenosyl-L-methionine</keyword>
<evidence type="ECO:0000313" key="7">
    <source>
        <dbReference type="Proteomes" id="UP001515480"/>
    </source>
</evidence>
<dbReference type="GO" id="GO:0005634">
    <property type="term" value="C:nucleus"/>
    <property type="evidence" value="ECO:0007669"/>
    <property type="project" value="TreeGrafter"/>
</dbReference>
<feature type="domain" description="Protein arginine N-methyltransferase" evidence="5">
    <location>
        <begin position="177"/>
        <end position="351"/>
    </location>
</feature>
<keyword evidence="1 4" id="KW-0489">Methyltransferase</keyword>
<dbReference type="Gene3D" id="2.70.160.11">
    <property type="entry name" value="Hnrnp arginine n-methyltransferase1"/>
    <property type="match status" value="1"/>
</dbReference>
<dbReference type="PANTHER" id="PTHR11006:SF68">
    <property type="entry name" value="PROTEIN ARGININE N-METHYLTRANSFERASE PRMT10"/>
    <property type="match status" value="1"/>
</dbReference>
<sequence length="376" mass="42741">MSLDGEEAGPVFQDKEKALDFANYFCSYGYLYHQKDMLQDRGRMDAYRNAIVRNPGCFEGKVVLDVGAGSGVLAIWAAKAGAKRVYAVEATSMAVHARRLAEQNGVGDVVEILEGYMEQQTLPEKVDVIVSEWMGYFLLRESMFDSVLVARDRWLRPGGAMYPSHAQLFMAPLCSSLYHARVAELNEELNHWQEFELYMSEENGLTVEGLRESYSKEQLEYLLQSAQWCQIPERECIGDRFCILDLDTHTCTKEDITVVKSDFTTRISHPAALLNAFGGWFDVQFCGSESDETPNPVELTTAPSNSTHWAQQVFFIHPPQEVEHGDVIKGSIVLTRQKVNHRLLWLEVKFTVMRITLHNTELQPVAPERTLKYKID</sequence>
<dbReference type="GO" id="GO:0042054">
    <property type="term" value="F:histone methyltransferase activity"/>
    <property type="evidence" value="ECO:0007669"/>
    <property type="project" value="TreeGrafter"/>
</dbReference>
<dbReference type="AlphaFoldDB" id="A0AB34JJR7"/>
<dbReference type="EMBL" id="JBGBPQ010000007">
    <property type="protein sequence ID" value="KAL1521779.1"/>
    <property type="molecule type" value="Genomic_DNA"/>
</dbReference>
<keyword evidence="2 4" id="KW-0808">Transferase</keyword>
<dbReference type="CDD" id="cd02440">
    <property type="entry name" value="AdoMet_MTases"/>
    <property type="match status" value="1"/>
</dbReference>
<accession>A0AB34JJR7</accession>
<reference evidence="6 7" key="1">
    <citation type="journal article" date="2024" name="Science">
        <title>Giant polyketide synthase enzymes in the biosynthesis of giant marine polyether toxins.</title>
        <authorList>
            <person name="Fallon T.R."/>
            <person name="Shende V.V."/>
            <person name="Wierzbicki I.H."/>
            <person name="Pendleton A.L."/>
            <person name="Watervoot N.F."/>
            <person name="Auber R.P."/>
            <person name="Gonzalez D.J."/>
            <person name="Wisecaver J.H."/>
            <person name="Moore B.S."/>
        </authorList>
    </citation>
    <scope>NUCLEOTIDE SEQUENCE [LARGE SCALE GENOMIC DNA]</scope>
    <source>
        <strain evidence="6 7">12B1</strain>
    </source>
</reference>
<keyword evidence="7" id="KW-1185">Reference proteome</keyword>
<dbReference type="SUPFAM" id="SSF53335">
    <property type="entry name" value="S-adenosyl-L-methionine-dependent methyltransferases"/>
    <property type="match status" value="1"/>
</dbReference>
<dbReference type="InterPro" id="IPR029063">
    <property type="entry name" value="SAM-dependent_MTases_sf"/>
</dbReference>
<dbReference type="GO" id="GO:0016274">
    <property type="term" value="F:protein-arginine N-methyltransferase activity"/>
    <property type="evidence" value="ECO:0007669"/>
    <property type="project" value="InterPro"/>
</dbReference>
<dbReference type="InterPro" id="IPR025799">
    <property type="entry name" value="Arg_MeTrfase"/>
</dbReference>
<evidence type="ECO:0000313" key="6">
    <source>
        <dbReference type="EMBL" id="KAL1521779.1"/>
    </source>
</evidence>